<dbReference type="Proteomes" id="UP000004994">
    <property type="component" value="Chromosome 5"/>
</dbReference>
<evidence type="ECO:0000313" key="2">
    <source>
        <dbReference type="Proteomes" id="UP000004994"/>
    </source>
</evidence>
<dbReference type="AlphaFoldDB" id="A0A3Q7GCU6"/>
<dbReference type="InParanoid" id="A0A3Q7GCU6"/>
<organism evidence="1">
    <name type="scientific">Solanum lycopersicum</name>
    <name type="common">Tomato</name>
    <name type="synonym">Lycopersicon esculentum</name>
    <dbReference type="NCBI Taxonomy" id="4081"/>
    <lineage>
        <taxon>Eukaryota</taxon>
        <taxon>Viridiplantae</taxon>
        <taxon>Streptophyta</taxon>
        <taxon>Embryophyta</taxon>
        <taxon>Tracheophyta</taxon>
        <taxon>Spermatophyta</taxon>
        <taxon>Magnoliopsida</taxon>
        <taxon>eudicotyledons</taxon>
        <taxon>Gunneridae</taxon>
        <taxon>Pentapetalae</taxon>
        <taxon>asterids</taxon>
        <taxon>lamiids</taxon>
        <taxon>Solanales</taxon>
        <taxon>Solanaceae</taxon>
        <taxon>Solanoideae</taxon>
        <taxon>Solaneae</taxon>
        <taxon>Solanum</taxon>
        <taxon>Solanum subgen. Lycopersicon</taxon>
    </lineage>
</organism>
<protein>
    <submittedName>
        <fullName evidence="1">Uncharacterized protein</fullName>
    </submittedName>
</protein>
<dbReference type="Gramene" id="Solyc05g013250.2.1">
    <property type="protein sequence ID" value="Solyc05g013250.2.1"/>
    <property type="gene ID" value="Solyc05g013250.2"/>
</dbReference>
<keyword evidence="2" id="KW-1185">Reference proteome</keyword>
<sequence length="95" mass="10276">MFVHSGLHPFLSECSVHSGLQTKDVPFIQACISFSVNVPVHSGLQTKDGGGPLLVEGSSAISQFIGNLSSRHVKDLFVEVKMIEDILCVPTKMNH</sequence>
<dbReference type="EnsemblPlants" id="Solyc05g013250.2.1">
    <property type="protein sequence ID" value="Solyc05g013250.2.1"/>
    <property type="gene ID" value="Solyc05g013250.2"/>
</dbReference>
<proteinExistence type="predicted"/>
<reference evidence="1" key="2">
    <citation type="submission" date="2019-01" db="UniProtKB">
        <authorList>
            <consortium name="EnsemblPlants"/>
        </authorList>
    </citation>
    <scope>IDENTIFICATION</scope>
    <source>
        <strain evidence="1">cv. Heinz 1706</strain>
    </source>
</reference>
<reference evidence="1" key="1">
    <citation type="journal article" date="2012" name="Nature">
        <title>The tomato genome sequence provides insights into fleshy fruit evolution.</title>
        <authorList>
            <consortium name="Tomato Genome Consortium"/>
        </authorList>
    </citation>
    <scope>NUCLEOTIDE SEQUENCE [LARGE SCALE GENOMIC DNA]</scope>
    <source>
        <strain evidence="1">cv. Heinz 1706</strain>
    </source>
</reference>
<evidence type="ECO:0000313" key="1">
    <source>
        <dbReference type="EnsemblPlants" id="Solyc05g013250.2.1"/>
    </source>
</evidence>
<accession>A0A3Q7GCU6</accession>
<name>A0A3Q7GCU6_SOLLC</name>